<dbReference type="AlphaFoldDB" id="B2W1H1"/>
<dbReference type="Proteomes" id="UP000001471">
    <property type="component" value="Unassembled WGS sequence"/>
</dbReference>
<evidence type="ECO:0000313" key="2">
    <source>
        <dbReference type="Proteomes" id="UP000001471"/>
    </source>
</evidence>
<name>B2W1H1_PYRTR</name>
<dbReference type="HOGENOM" id="CLU_1619907_0_0_1"/>
<dbReference type="InParanoid" id="B2W1H1"/>
<evidence type="ECO:0000313" key="1">
    <source>
        <dbReference type="EMBL" id="EDU47144.1"/>
    </source>
</evidence>
<accession>B2W1H1</accession>
<proteinExistence type="predicted"/>
<protein>
    <submittedName>
        <fullName evidence="1">Uncharacterized protein</fullName>
    </submittedName>
</protein>
<reference evidence="2" key="1">
    <citation type="journal article" date="2013" name="G3 (Bethesda)">
        <title>Comparative genomics of a plant-pathogenic fungus, Pyrenophora tritici-repentis, reveals transduplication and the impact of repeat elements on pathogenicity and population divergence.</title>
        <authorList>
            <person name="Manning V.A."/>
            <person name="Pandelova I."/>
            <person name="Dhillon B."/>
            <person name="Wilhelm L.J."/>
            <person name="Goodwin S.B."/>
            <person name="Berlin A.M."/>
            <person name="Figueroa M."/>
            <person name="Freitag M."/>
            <person name="Hane J.K."/>
            <person name="Henrissat B."/>
            <person name="Holman W.H."/>
            <person name="Kodira C.D."/>
            <person name="Martin J."/>
            <person name="Oliver R.P."/>
            <person name="Robbertse B."/>
            <person name="Schackwitz W."/>
            <person name="Schwartz D.C."/>
            <person name="Spatafora J.W."/>
            <person name="Turgeon B.G."/>
            <person name="Yandava C."/>
            <person name="Young S."/>
            <person name="Zhou S."/>
            <person name="Zeng Q."/>
            <person name="Grigoriev I.V."/>
            <person name="Ma L.-J."/>
            <person name="Ciuffetti L.M."/>
        </authorList>
    </citation>
    <scope>NUCLEOTIDE SEQUENCE [LARGE SCALE GENOMIC DNA]</scope>
    <source>
        <strain evidence="2">Pt-1C-BFP</strain>
    </source>
</reference>
<sequence>MLSQVQRGGSSQRWRSAIGVMAHTDGTGKPSCGKDQGITPSIAASHSVHSVPVPVCPFLPLPQIKISGGRRRLTRVGVTRPNTTYIAVMGFTGSQGKWARAFYLQRRTWSANDPILWTRSFGLFGLLGQRTGYLEGKGLGPGAVEGGLTTIIGRVRGIFFFRQN</sequence>
<organism evidence="1 2">
    <name type="scientific">Pyrenophora tritici-repentis (strain Pt-1C-BFP)</name>
    <name type="common">Wheat tan spot fungus</name>
    <name type="synonym">Drechslera tritici-repentis</name>
    <dbReference type="NCBI Taxonomy" id="426418"/>
    <lineage>
        <taxon>Eukaryota</taxon>
        <taxon>Fungi</taxon>
        <taxon>Dikarya</taxon>
        <taxon>Ascomycota</taxon>
        <taxon>Pezizomycotina</taxon>
        <taxon>Dothideomycetes</taxon>
        <taxon>Pleosporomycetidae</taxon>
        <taxon>Pleosporales</taxon>
        <taxon>Pleosporineae</taxon>
        <taxon>Pleosporaceae</taxon>
        <taxon>Pyrenophora</taxon>
    </lineage>
</organism>
<gene>
    <name evidence="1" type="ORF">PTRG_04306</name>
</gene>
<dbReference type="EMBL" id="DS231617">
    <property type="protein sequence ID" value="EDU47144.1"/>
    <property type="molecule type" value="Genomic_DNA"/>
</dbReference>